<reference evidence="2" key="1">
    <citation type="submission" date="2019-11" db="EMBL/GenBank/DDBJ databases">
        <title>Bipolaris sorokiniana Genome sequencing.</title>
        <authorList>
            <person name="Wang H."/>
        </authorList>
    </citation>
    <scope>NUCLEOTIDE SEQUENCE</scope>
</reference>
<gene>
    <name evidence="2" type="ORF">GGP41_001219</name>
</gene>
<accession>A0A8H5ZAN5</accession>
<organism evidence="2 3">
    <name type="scientific">Cochliobolus sativus</name>
    <name type="common">Common root rot and spot blotch fungus</name>
    <name type="synonym">Bipolaris sorokiniana</name>
    <dbReference type="NCBI Taxonomy" id="45130"/>
    <lineage>
        <taxon>Eukaryota</taxon>
        <taxon>Fungi</taxon>
        <taxon>Dikarya</taxon>
        <taxon>Ascomycota</taxon>
        <taxon>Pezizomycotina</taxon>
        <taxon>Dothideomycetes</taxon>
        <taxon>Pleosporomycetidae</taxon>
        <taxon>Pleosporales</taxon>
        <taxon>Pleosporineae</taxon>
        <taxon>Pleosporaceae</taxon>
        <taxon>Bipolaris</taxon>
    </lineage>
</organism>
<proteinExistence type="predicted"/>
<evidence type="ECO:0000313" key="2">
    <source>
        <dbReference type="EMBL" id="KAF5845139.1"/>
    </source>
</evidence>
<comment type="caution">
    <text evidence="2">The sequence shown here is derived from an EMBL/GenBank/DDBJ whole genome shotgun (WGS) entry which is preliminary data.</text>
</comment>
<protein>
    <recommendedName>
        <fullName evidence="4">VWFA domain-containing protein</fullName>
    </recommendedName>
</protein>
<dbReference type="Proteomes" id="UP000624244">
    <property type="component" value="Unassembled WGS sequence"/>
</dbReference>
<feature type="chain" id="PRO_5034517508" description="VWFA domain-containing protein" evidence="1">
    <location>
        <begin position="21"/>
        <end position="632"/>
    </location>
</feature>
<evidence type="ECO:0000256" key="1">
    <source>
        <dbReference type="SAM" id="SignalP"/>
    </source>
</evidence>
<dbReference type="AlphaFoldDB" id="A0A8H5ZAN5"/>
<dbReference type="EMBL" id="WNKQ01000020">
    <property type="protein sequence ID" value="KAF5845139.1"/>
    <property type="molecule type" value="Genomic_DNA"/>
</dbReference>
<dbReference type="InterPro" id="IPR036465">
    <property type="entry name" value="vWFA_dom_sf"/>
</dbReference>
<feature type="signal peptide" evidence="1">
    <location>
        <begin position="1"/>
        <end position="20"/>
    </location>
</feature>
<dbReference type="Gene3D" id="3.40.50.410">
    <property type="entry name" value="von Willebrand factor, type A domain"/>
    <property type="match status" value="1"/>
</dbReference>
<name>A0A8H5ZAN5_COCSA</name>
<keyword evidence="1" id="KW-0732">Signal</keyword>
<evidence type="ECO:0008006" key="4">
    <source>
        <dbReference type="Google" id="ProtNLM"/>
    </source>
</evidence>
<dbReference type="SUPFAM" id="SSF53300">
    <property type="entry name" value="vWA-like"/>
    <property type="match status" value="1"/>
</dbReference>
<sequence length="632" mass="70464">MDHKTARLALVGCLLNVSASMRNVLETGKGDERAIERVQAVLHAALRLARTDQLQDHNALMFISAFGLHNERTPVVDLCGLIYALLDDTSGRKNLIRLVKEKNVPHVSRYIRTDITEHEACVVYSYLQRHKEEIQEFIDAILSQGGTDRIENAKSIAADAGAYAGEAISNLIGFLYSSPSGAAYGRVGGHTLLDDLRPYMFGCTPMMTAMGRALSVFREKSDIEQSALVIISDGNSTGGDPLQSANQLKQEKVTIANVVLTDDKTIPRSRLYDQKTEGRFNQDHQNLFNMASKIAVTKHPVPVLASMGWKVPSSEEYALYAEFWSSDTIGMFSSVLLSARFGSADALLDILGRVRLDAYIDDAHMRTRNNPSGQKGSDCCAHAIAAVYHMALLRIVNREGGCPSIAEIRERILQKFPAEPEGRNIEEVLNNTIGWYRPLRFTSMKENGARQAVLQRWPVTITFCLSDSGWKEFDRHFSKEADTRCSILIEAEMATNTSRSDDIGHAVVLVCCGQGSLTFLNSWGYAEGINSSFNVENPAVLQFEGALEWDSMCFYDVFWYEEELTLEEKHAYASKLDGERSRARNAVSSLGRQFLYRGFYVQHAFSRVSPLPAIIQTRAWASHASTIRESWT</sequence>
<evidence type="ECO:0000313" key="3">
    <source>
        <dbReference type="Proteomes" id="UP000624244"/>
    </source>
</evidence>